<feature type="domain" description="PPIase FKBP-type" evidence="9">
    <location>
        <begin position="79"/>
        <end position="167"/>
    </location>
</feature>
<sequence>MNTVSNVDAPTYTSTEAAMKIEDVEAEIKALNKENEDVSNNVPEEGGPVDSEGFQLLISDGTLKKKILRKGEGEPFSEGTFVTVHYVGTLQDGTVFDSSRKRNKPFEFKIGKGQVILGWDIGVATMKSKEVAILVCGPALAYGEKGSPPHIKPNATLYFEVEILSATPPQDPIFQRIAEAMSTKEKANNVYSKQEYEAAISLYEKALQRIEYSWGALPGEETEIRKLRIQLYSNLAAARLHNKQYKDCIVACEAVLEMDSTNVKAAFRLAKAKKALFAYDDAIKYLELAARVEQNDPAIRNEITQTKREQLAFKQKEKHMYAAMFESKSASTSLNK</sequence>
<evidence type="ECO:0000313" key="11">
    <source>
        <dbReference type="Proteomes" id="UP000317494"/>
    </source>
</evidence>
<dbReference type="InterPro" id="IPR011990">
    <property type="entry name" value="TPR-like_helical_dom_sf"/>
</dbReference>
<evidence type="ECO:0000256" key="3">
    <source>
        <dbReference type="ARBA" id="ARBA00022737"/>
    </source>
</evidence>
<dbReference type="PANTHER" id="PTHR46512:SF9">
    <property type="entry name" value="PEPTIDYLPROLYL ISOMERASE"/>
    <property type="match status" value="1"/>
</dbReference>
<feature type="coiled-coil region" evidence="8">
    <location>
        <begin position="14"/>
        <end position="41"/>
    </location>
</feature>
<dbReference type="AlphaFoldDB" id="A0A507DRJ6"/>
<reference evidence="10 11" key="1">
    <citation type="journal article" date="2019" name="Sci. Rep.">
        <title>Comparative genomics of chytrid fungi reveal insights into the obligate biotrophic and pathogenic lifestyle of Synchytrium endobioticum.</title>
        <authorList>
            <person name="van de Vossenberg B.T.L.H."/>
            <person name="Warris S."/>
            <person name="Nguyen H.D.T."/>
            <person name="van Gent-Pelzer M.P.E."/>
            <person name="Joly D.L."/>
            <person name="van de Geest H.C."/>
            <person name="Bonants P.J.M."/>
            <person name="Smith D.S."/>
            <person name="Levesque C.A."/>
            <person name="van der Lee T.A.J."/>
        </authorList>
    </citation>
    <scope>NUCLEOTIDE SEQUENCE [LARGE SCALE GENOMIC DNA]</scope>
    <source>
        <strain evidence="10 11">MB42</strain>
    </source>
</reference>
<gene>
    <name evidence="10" type="ORF">SeMB42_g00409</name>
</gene>
<dbReference type="GO" id="GO:0003755">
    <property type="term" value="F:peptidyl-prolyl cis-trans isomerase activity"/>
    <property type="evidence" value="ECO:0007669"/>
    <property type="project" value="UniProtKB-KW"/>
</dbReference>
<dbReference type="SUPFAM" id="SSF48452">
    <property type="entry name" value="TPR-like"/>
    <property type="match status" value="1"/>
</dbReference>
<keyword evidence="6 7" id="KW-0413">Isomerase</keyword>
<dbReference type="PANTHER" id="PTHR46512">
    <property type="entry name" value="PEPTIDYLPROLYL ISOMERASE"/>
    <property type="match status" value="1"/>
</dbReference>
<accession>A0A507DRJ6</accession>
<comment type="catalytic activity">
    <reaction evidence="1 7">
        <text>[protein]-peptidylproline (omega=180) = [protein]-peptidylproline (omega=0)</text>
        <dbReference type="Rhea" id="RHEA:16237"/>
        <dbReference type="Rhea" id="RHEA-COMP:10747"/>
        <dbReference type="Rhea" id="RHEA-COMP:10748"/>
        <dbReference type="ChEBI" id="CHEBI:83833"/>
        <dbReference type="ChEBI" id="CHEBI:83834"/>
        <dbReference type="EC" id="5.2.1.8"/>
    </reaction>
</comment>
<dbReference type="PROSITE" id="PS50059">
    <property type="entry name" value="FKBP_PPIASE"/>
    <property type="match status" value="1"/>
</dbReference>
<dbReference type="SMART" id="SM00028">
    <property type="entry name" value="TPR"/>
    <property type="match status" value="3"/>
</dbReference>
<evidence type="ECO:0000256" key="7">
    <source>
        <dbReference type="PROSITE-ProRule" id="PRU00277"/>
    </source>
</evidence>
<evidence type="ECO:0000256" key="6">
    <source>
        <dbReference type="ARBA" id="ARBA00023235"/>
    </source>
</evidence>
<organism evidence="10 11">
    <name type="scientific">Synchytrium endobioticum</name>
    <dbReference type="NCBI Taxonomy" id="286115"/>
    <lineage>
        <taxon>Eukaryota</taxon>
        <taxon>Fungi</taxon>
        <taxon>Fungi incertae sedis</taxon>
        <taxon>Chytridiomycota</taxon>
        <taxon>Chytridiomycota incertae sedis</taxon>
        <taxon>Chytridiomycetes</taxon>
        <taxon>Synchytriales</taxon>
        <taxon>Synchytriaceae</taxon>
        <taxon>Synchytrium</taxon>
    </lineage>
</organism>
<dbReference type="EMBL" id="QEAN01000008">
    <property type="protein sequence ID" value="TPX54166.1"/>
    <property type="molecule type" value="Genomic_DNA"/>
</dbReference>
<dbReference type="FunFam" id="3.10.50.40:FF:000006">
    <property type="entry name" value="Peptidyl-prolyl cis-trans isomerase"/>
    <property type="match status" value="1"/>
</dbReference>
<dbReference type="Gene3D" id="1.25.40.10">
    <property type="entry name" value="Tetratricopeptide repeat domain"/>
    <property type="match status" value="1"/>
</dbReference>
<keyword evidence="8" id="KW-0175">Coiled coil</keyword>
<evidence type="ECO:0000256" key="4">
    <source>
        <dbReference type="ARBA" id="ARBA00022803"/>
    </source>
</evidence>
<dbReference type="Proteomes" id="UP000317494">
    <property type="component" value="Unassembled WGS sequence"/>
</dbReference>
<dbReference type="InterPro" id="IPR046357">
    <property type="entry name" value="PPIase_dom_sf"/>
</dbReference>
<dbReference type="STRING" id="286115.A0A507DRJ6"/>
<keyword evidence="11" id="KW-1185">Reference proteome</keyword>
<proteinExistence type="predicted"/>
<name>A0A507DRJ6_9FUNG</name>
<protein>
    <recommendedName>
        <fullName evidence="2 7">peptidylprolyl isomerase</fullName>
        <ecNumber evidence="2 7">5.2.1.8</ecNumber>
    </recommendedName>
</protein>
<dbReference type="Pfam" id="PF14559">
    <property type="entry name" value="TPR_19"/>
    <property type="match status" value="1"/>
</dbReference>
<dbReference type="EC" id="5.2.1.8" evidence="2 7"/>
<keyword evidence="3" id="KW-0677">Repeat</keyword>
<keyword evidence="5 7" id="KW-0697">Rotamase</keyword>
<dbReference type="SUPFAM" id="SSF54534">
    <property type="entry name" value="FKBP-like"/>
    <property type="match status" value="1"/>
</dbReference>
<evidence type="ECO:0000259" key="9">
    <source>
        <dbReference type="PROSITE" id="PS50059"/>
    </source>
</evidence>
<evidence type="ECO:0000256" key="5">
    <source>
        <dbReference type="ARBA" id="ARBA00023110"/>
    </source>
</evidence>
<dbReference type="VEuPathDB" id="FungiDB:SeMB42_g00409"/>
<evidence type="ECO:0000256" key="2">
    <source>
        <dbReference type="ARBA" id="ARBA00013194"/>
    </source>
</evidence>
<evidence type="ECO:0000256" key="1">
    <source>
        <dbReference type="ARBA" id="ARBA00000971"/>
    </source>
</evidence>
<dbReference type="InterPro" id="IPR001179">
    <property type="entry name" value="PPIase_FKBP_dom"/>
</dbReference>
<dbReference type="Gene3D" id="3.10.50.40">
    <property type="match status" value="1"/>
</dbReference>
<dbReference type="InterPro" id="IPR050754">
    <property type="entry name" value="FKBP4/5/8-like"/>
</dbReference>
<comment type="caution">
    <text evidence="10">The sequence shown here is derived from an EMBL/GenBank/DDBJ whole genome shotgun (WGS) entry which is preliminary data.</text>
</comment>
<dbReference type="Pfam" id="PF00254">
    <property type="entry name" value="FKBP_C"/>
    <property type="match status" value="1"/>
</dbReference>
<evidence type="ECO:0000313" key="10">
    <source>
        <dbReference type="EMBL" id="TPX54166.1"/>
    </source>
</evidence>
<evidence type="ECO:0000256" key="8">
    <source>
        <dbReference type="SAM" id="Coils"/>
    </source>
</evidence>
<keyword evidence="4" id="KW-0802">TPR repeat</keyword>
<dbReference type="InterPro" id="IPR019734">
    <property type="entry name" value="TPR_rpt"/>
</dbReference>